<feature type="compositionally biased region" description="Acidic residues" evidence="1">
    <location>
        <begin position="62"/>
        <end position="74"/>
    </location>
</feature>
<proteinExistence type="predicted"/>
<feature type="compositionally biased region" description="Low complexity" evidence="1">
    <location>
        <begin position="83"/>
        <end position="94"/>
    </location>
</feature>
<reference evidence="2 4" key="1">
    <citation type="submission" date="2017-11" db="EMBL/GenBank/DDBJ databases">
        <title>The genome of Rhizophagus clarus HR1 reveals common genetic basis of auxotrophy among arbuscular mycorrhizal fungi.</title>
        <authorList>
            <person name="Kobayashi Y."/>
        </authorList>
    </citation>
    <scope>NUCLEOTIDE SEQUENCE [LARGE SCALE GENOMIC DNA]</scope>
    <source>
        <strain evidence="2 4">HR1</strain>
    </source>
</reference>
<dbReference type="Proteomes" id="UP000615446">
    <property type="component" value="Unassembled WGS sequence"/>
</dbReference>
<feature type="region of interest" description="Disordered" evidence="1">
    <location>
        <begin position="1"/>
        <end position="94"/>
    </location>
</feature>
<sequence>MNITETGITKNRVKRRLRKCGNSSEVSDDESEEKNINKKDTSSDEVSKMRIQNITNNHESESDSEENEDIDMDIESSNNNTILESNSSKLKLDNSNFNSSKMQIDENSPECKEVFV</sequence>
<protein>
    <submittedName>
        <fullName evidence="2">Uncharacterized protein</fullName>
    </submittedName>
</protein>
<comment type="caution">
    <text evidence="2">The sequence shown here is derived from an EMBL/GenBank/DDBJ whole genome shotgun (WGS) entry which is preliminary data.</text>
</comment>
<feature type="compositionally biased region" description="Basic and acidic residues" evidence="1">
    <location>
        <begin position="33"/>
        <end position="48"/>
    </location>
</feature>
<evidence type="ECO:0000313" key="4">
    <source>
        <dbReference type="Proteomes" id="UP000247702"/>
    </source>
</evidence>
<evidence type="ECO:0000256" key="1">
    <source>
        <dbReference type="SAM" id="MobiDB-lite"/>
    </source>
</evidence>
<accession>A0A2Z6RIR7</accession>
<reference evidence="3" key="2">
    <citation type="submission" date="2019-10" db="EMBL/GenBank/DDBJ databases">
        <title>Conservation and host-specific expression of non-tandemly repeated heterogenous ribosome RNA gene in arbuscular mycorrhizal fungi.</title>
        <authorList>
            <person name="Maeda T."/>
            <person name="Kobayashi Y."/>
            <person name="Nakagawa T."/>
            <person name="Ezawa T."/>
            <person name="Yamaguchi K."/>
            <person name="Bino T."/>
            <person name="Nishimoto Y."/>
            <person name="Shigenobu S."/>
            <person name="Kawaguchi M."/>
        </authorList>
    </citation>
    <scope>NUCLEOTIDE SEQUENCE</scope>
    <source>
        <strain evidence="3">HR1</strain>
    </source>
</reference>
<dbReference type="Proteomes" id="UP000247702">
    <property type="component" value="Unassembled WGS sequence"/>
</dbReference>
<organism evidence="2 4">
    <name type="scientific">Rhizophagus clarus</name>
    <dbReference type="NCBI Taxonomy" id="94130"/>
    <lineage>
        <taxon>Eukaryota</taxon>
        <taxon>Fungi</taxon>
        <taxon>Fungi incertae sedis</taxon>
        <taxon>Mucoromycota</taxon>
        <taxon>Glomeromycotina</taxon>
        <taxon>Glomeromycetes</taxon>
        <taxon>Glomerales</taxon>
        <taxon>Glomeraceae</taxon>
        <taxon>Rhizophagus</taxon>
    </lineage>
</organism>
<name>A0A2Z6RIR7_9GLOM</name>
<dbReference type="EMBL" id="BEXD01003369">
    <property type="protein sequence ID" value="GBC01013.1"/>
    <property type="molecule type" value="Genomic_DNA"/>
</dbReference>
<dbReference type="EMBL" id="BLAL01000089">
    <property type="protein sequence ID" value="GES85230.1"/>
    <property type="molecule type" value="Genomic_DNA"/>
</dbReference>
<dbReference type="STRING" id="94130.A0A2Z6RIR7"/>
<evidence type="ECO:0000313" key="2">
    <source>
        <dbReference type="EMBL" id="GBC01013.1"/>
    </source>
</evidence>
<dbReference type="AlphaFoldDB" id="A0A2Z6RIR7"/>
<evidence type="ECO:0000313" key="3">
    <source>
        <dbReference type="EMBL" id="GES85230.1"/>
    </source>
</evidence>
<gene>
    <name evidence="3" type="ORF">RCL2_001231500</name>
    <name evidence="2" type="ORF">RclHR1_04030008</name>
</gene>
<keyword evidence="4" id="KW-1185">Reference proteome</keyword>